<dbReference type="Pfam" id="PF00082">
    <property type="entry name" value="Peptidase_S8"/>
    <property type="match status" value="1"/>
</dbReference>
<dbReference type="InterPro" id="IPR000209">
    <property type="entry name" value="Peptidase_S8/S53_dom"/>
</dbReference>
<evidence type="ECO:0000256" key="4">
    <source>
        <dbReference type="ARBA" id="ARBA00022825"/>
    </source>
</evidence>
<evidence type="ECO:0000313" key="11">
    <source>
        <dbReference type="EMBL" id="SDT80390.1"/>
    </source>
</evidence>
<feature type="active site" description="Charge relay system" evidence="5 6">
    <location>
        <position position="337"/>
    </location>
</feature>
<evidence type="ECO:0000313" key="12">
    <source>
        <dbReference type="Proteomes" id="UP000198688"/>
    </source>
</evidence>
<feature type="active site" description="Charge relay system" evidence="5 6">
    <location>
        <position position="144"/>
    </location>
</feature>
<proteinExistence type="inferred from homology"/>
<feature type="compositionally biased region" description="Pro residues" evidence="8">
    <location>
        <begin position="451"/>
        <end position="484"/>
    </location>
</feature>
<dbReference type="Gene3D" id="3.40.50.200">
    <property type="entry name" value="Peptidase S8/S53 domain"/>
    <property type="match status" value="1"/>
</dbReference>
<evidence type="ECO:0000256" key="2">
    <source>
        <dbReference type="ARBA" id="ARBA00022670"/>
    </source>
</evidence>
<accession>A0A1H2DCC3</accession>
<dbReference type="InterPro" id="IPR022398">
    <property type="entry name" value="Peptidase_S8_His-AS"/>
</dbReference>
<keyword evidence="3 6" id="KW-0378">Hydrolase</keyword>
<feature type="domain" description="Peptidase S8/S53" evidence="10">
    <location>
        <begin position="135"/>
        <end position="385"/>
    </location>
</feature>
<evidence type="ECO:0000256" key="6">
    <source>
        <dbReference type="PROSITE-ProRule" id="PRU01240"/>
    </source>
</evidence>
<dbReference type="InterPro" id="IPR050131">
    <property type="entry name" value="Peptidase_S8_subtilisin-like"/>
</dbReference>
<dbReference type="Proteomes" id="UP000198688">
    <property type="component" value="Chromosome I"/>
</dbReference>
<organism evidence="11 12">
    <name type="scientific">Actinoplanes derwentensis</name>
    <dbReference type="NCBI Taxonomy" id="113562"/>
    <lineage>
        <taxon>Bacteria</taxon>
        <taxon>Bacillati</taxon>
        <taxon>Actinomycetota</taxon>
        <taxon>Actinomycetes</taxon>
        <taxon>Micromonosporales</taxon>
        <taxon>Micromonosporaceae</taxon>
        <taxon>Actinoplanes</taxon>
    </lineage>
</organism>
<dbReference type="InterPro" id="IPR023827">
    <property type="entry name" value="Peptidase_S8_Asp-AS"/>
</dbReference>
<evidence type="ECO:0000256" key="9">
    <source>
        <dbReference type="SAM" id="SignalP"/>
    </source>
</evidence>
<dbReference type="PROSITE" id="PS51892">
    <property type="entry name" value="SUBTILASE"/>
    <property type="match status" value="1"/>
</dbReference>
<evidence type="ECO:0000256" key="1">
    <source>
        <dbReference type="ARBA" id="ARBA00011073"/>
    </source>
</evidence>
<dbReference type="STRING" id="113562.SAMN04489716_9182"/>
<evidence type="ECO:0000256" key="5">
    <source>
        <dbReference type="PIRSR" id="PIRSR615500-1"/>
    </source>
</evidence>
<keyword evidence="9" id="KW-0732">Signal</keyword>
<reference evidence="11 12" key="1">
    <citation type="submission" date="2016-10" db="EMBL/GenBank/DDBJ databases">
        <authorList>
            <person name="de Groot N.N."/>
        </authorList>
    </citation>
    <scope>NUCLEOTIDE SEQUENCE [LARGE SCALE GENOMIC DNA]</scope>
    <source>
        <strain evidence="11 12">DSM 43941</strain>
    </source>
</reference>
<gene>
    <name evidence="11" type="ORF">SAMN04489716_9182</name>
</gene>
<dbReference type="InterPro" id="IPR023828">
    <property type="entry name" value="Peptidase_S8_Ser-AS"/>
</dbReference>
<evidence type="ECO:0000256" key="7">
    <source>
        <dbReference type="RuleBase" id="RU003355"/>
    </source>
</evidence>
<dbReference type="AlphaFoldDB" id="A0A1H2DCC3"/>
<feature type="compositionally biased region" description="Pro residues" evidence="8">
    <location>
        <begin position="423"/>
        <end position="444"/>
    </location>
</feature>
<dbReference type="EMBL" id="LT629758">
    <property type="protein sequence ID" value="SDT80390.1"/>
    <property type="molecule type" value="Genomic_DNA"/>
</dbReference>
<dbReference type="PRINTS" id="PR00723">
    <property type="entry name" value="SUBTILISIN"/>
</dbReference>
<dbReference type="InterPro" id="IPR015500">
    <property type="entry name" value="Peptidase_S8_subtilisin-rel"/>
</dbReference>
<dbReference type="PANTHER" id="PTHR43806:SF11">
    <property type="entry name" value="CEREVISIN-RELATED"/>
    <property type="match status" value="1"/>
</dbReference>
<comment type="similarity">
    <text evidence="1 6 7">Belongs to the peptidase S8 family.</text>
</comment>
<feature type="signal peptide" evidence="9">
    <location>
        <begin position="1"/>
        <end position="21"/>
    </location>
</feature>
<dbReference type="SUPFAM" id="SSF52743">
    <property type="entry name" value="Subtilisin-like"/>
    <property type="match status" value="1"/>
</dbReference>
<dbReference type="RefSeq" id="WP_092555651.1">
    <property type="nucleotide sequence ID" value="NZ_BOMJ01000084.1"/>
</dbReference>
<keyword evidence="4 6" id="KW-0720">Serine protease</keyword>
<feature type="chain" id="PRO_5009272003" evidence="9">
    <location>
        <begin position="22"/>
        <end position="569"/>
    </location>
</feature>
<evidence type="ECO:0000256" key="3">
    <source>
        <dbReference type="ARBA" id="ARBA00022801"/>
    </source>
</evidence>
<dbReference type="GO" id="GO:0006508">
    <property type="term" value="P:proteolysis"/>
    <property type="evidence" value="ECO:0007669"/>
    <property type="project" value="UniProtKB-KW"/>
</dbReference>
<dbReference type="GO" id="GO:0004252">
    <property type="term" value="F:serine-type endopeptidase activity"/>
    <property type="evidence" value="ECO:0007669"/>
    <property type="project" value="UniProtKB-UniRule"/>
</dbReference>
<dbReference type="PROSITE" id="PS00137">
    <property type="entry name" value="SUBTILASE_HIS"/>
    <property type="match status" value="1"/>
</dbReference>
<evidence type="ECO:0000259" key="10">
    <source>
        <dbReference type="Pfam" id="PF00082"/>
    </source>
</evidence>
<keyword evidence="2 6" id="KW-0645">Protease</keyword>
<feature type="region of interest" description="Disordered" evidence="8">
    <location>
        <begin position="400"/>
        <end position="484"/>
    </location>
</feature>
<protein>
    <submittedName>
        <fullName evidence="11">Type VII secretion-associated serine protease mycosin</fullName>
    </submittedName>
</protein>
<evidence type="ECO:0000256" key="8">
    <source>
        <dbReference type="SAM" id="MobiDB-lite"/>
    </source>
</evidence>
<dbReference type="InterPro" id="IPR036852">
    <property type="entry name" value="Peptidase_S8/S53_dom_sf"/>
</dbReference>
<keyword evidence="12" id="KW-1185">Reference proteome</keyword>
<dbReference type="PANTHER" id="PTHR43806">
    <property type="entry name" value="PEPTIDASE S8"/>
    <property type="match status" value="1"/>
</dbReference>
<sequence>MRRYAVGALATGVLAAVAAFALPSGTTSWEPVTYGLTENAERLVPQIVSAQRPVRVLSTARDAAGRPVVTVRQVSDRAAAITAVEAGQQAPGAIGVELDAPVTALDAPTGTDVYRSQQWSLATMNVAQAWQASTGADITVAVIDTGVDAGHPDLAGQVLPGIDLIAGTEGASTDPNGHGTHVAGTIAAVTGNSTGVTAVAPHAKILPIRALDADGSGYMSDTATGIVYAADHGAQVINMSLGGTESSGAVSTAITYARSKGVVVVAAAGNSRANGSPTSYPAADDGVIAVASTTSGDVYSGFSNRGDYIDVAAPGSAIISTYPQASGSAYVSMSGTSMAAPHVAALAALLKGYDGALTPDQVQQAMQISAVDLGTTGKDSDYGYGRVDAAAALAAIIPATTDPAPSTDPSAPDAPQQSIPASSSPPPTTVAPPPTTTAPAPAPSTPAETPAQPPSASPTPTPASPAPTVPPAPPSPTPTAPAPPLVKPVVTANVKAQTVRYGTKVRVVFTVKAGGKAWAGKTVQVCDPAGCKMRTTSAGGAVTSDAYTVKGRYSVYLKVPATTTSTAVT</sequence>
<name>A0A1H2DCC3_9ACTN</name>
<dbReference type="OrthoDB" id="5240330at2"/>
<dbReference type="PROSITE" id="PS00136">
    <property type="entry name" value="SUBTILASE_ASP"/>
    <property type="match status" value="1"/>
</dbReference>
<dbReference type="PROSITE" id="PS00138">
    <property type="entry name" value="SUBTILASE_SER"/>
    <property type="match status" value="1"/>
</dbReference>
<feature type="compositionally biased region" description="Low complexity" evidence="8">
    <location>
        <begin position="400"/>
        <end position="422"/>
    </location>
</feature>
<feature type="active site" description="Charge relay system" evidence="5 6">
    <location>
        <position position="178"/>
    </location>
</feature>